<keyword evidence="2" id="KW-0812">Transmembrane</keyword>
<evidence type="ECO:0000256" key="2">
    <source>
        <dbReference type="SAM" id="Phobius"/>
    </source>
</evidence>
<reference evidence="3 4" key="1">
    <citation type="journal article" date="2020" name="Genome Biol. Evol.">
        <title>A new high-quality draft genome assembly of the Chinese cordyceps Ophiocordyceps sinensis.</title>
        <authorList>
            <person name="Shu R."/>
            <person name="Zhang J."/>
            <person name="Meng Q."/>
            <person name="Zhang H."/>
            <person name="Zhou G."/>
            <person name="Li M."/>
            <person name="Wu P."/>
            <person name="Zhao Y."/>
            <person name="Chen C."/>
            <person name="Qin Q."/>
        </authorList>
    </citation>
    <scope>NUCLEOTIDE SEQUENCE [LARGE SCALE GENOMIC DNA]</scope>
    <source>
        <strain evidence="3 4">IOZ07</strain>
    </source>
</reference>
<protein>
    <submittedName>
        <fullName evidence="3">Uncharacterized protein</fullName>
    </submittedName>
</protein>
<dbReference type="EMBL" id="JAAVMX010000001">
    <property type="protein sequence ID" value="KAF4513168.1"/>
    <property type="molecule type" value="Genomic_DNA"/>
</dbReference>
<gene>
    <name evidence="3" type="ORF">G6O67_000472</name>
</gene>
<sequence length="380" mass="40360">MNYPNTRPLMPSWSLNPIPNLSLSAGGLLALADLNTVAQRTVIAGGSSWLDALVLAPGLHYQQAADALDHKFQGAAGIAAAVESLSAAAAPEQVRHVIGNAALVNFLRRLSTEAVESTGDTLTLDVAVPKDGGGMGRQEMEKLVQRLSCFVHRRPPAAASALPVPAVEMDRLSHVFYLLSPLLTTAAVTFMILLGDWWGLAFILSLMLSRILNIWSIKQRSRPGPKHGPPAPAPATGPGPDHDRLTEYAIDLGNGRRAVLRGLNSDLQAVTTQTWLRAKSNLDGYLEAAAKLLVYLVAALGGNLSQAGAIALMALLLISAGLLGLSNAHARGLQMHGRVARLRGEQQKHAVRQCQAAERMPTDRESGPLGPDTGESLLRL</sequence>
<evidence type="ECO:0000313" key="3">
    <source>
        <dbReference type="EMBL" id="KAF4513168.1"/>
    </source>
</evidence>
<feature type="transmembrane region" description="Helical" evidence="2">
    <location>
        <begin position="307"/>
        <end position="325"/>
    </location>
</feature>
<comment type="caution">
    <text evidence="3">The sequence shown here is derived from an EMBL/GenBank/DDBJ whole genome shotgun (WGS) entry which is preliminary data.</text>
</comment>
<evidence type="ECO:0000256" key="1">
    <source>
        <dbReference type="SAM" id="MobiDB-lite"/>
    </source>
</evidence>
<dbReference type="OrthoDB" id="2956246at2759"/>
<organism evidence="3 4">
    <name type="scientific">Ophiocordyceps sinensis</name>
    <dbReference type="NCBI Taxonomy" id="72228"/>
    <lineage>
        <taxon>Eukaryota</taxon>
        <taxon>Fungi</taxon>
        <taxon>Dikarya</taxon>
        <taxon>Ascomycota</taxon>
        <taxon>Pezizomycotina</taxon>
        <taxon>Sordariomycetes</taxon>
        <taxon>Hypocreomycetidae</taxon>
        <taxon>Hypocreales</taxon>
        <taxon>Ophiocordycipitaceae</taxon>
        <taxon>Ophiocordyceps</taxon>
    </lineage>
</organism>
<feature type="compositionally biased region" description="Pro residues" evidence="1">
    <location>
        <begin position="226"/>
        <end position="237"/>
    </location>
</feature>
<evidence type="ECO:0000313" key="4">
    <source>
        <dbReference type="Proteomes" id="UP000557566"/>
    </source>
</evidence>
<proteinExistence type="predicted"/>
<feature type="region of interest" description="Disordered" evidence="1">
    <location>
        <begin position="353"/>
        <end position="380"/>
    </location>
</feature>
<keyword evidence="2" id="KW-1133">Transmembrane helix</keyword>
<accession>A0A8H4V9S6</accession>
<dbReference type="Proteomes" id="UP000557566">
    <property type="component" value="Unassembled WGS sequence"/>
</dbReference>
<feature type="transmembrane region" description="Helical" evidence="2">
    <location>
        <begin position="175"/>
        <end position="194"/>
    </location>
</feature>
<name>A0A8H4V9S6_9HYPO</name>
<keyword evidence="4" id="KW-1185">Reference proteome</keyword>
<keyword evidence="2" id="KW-0472">Membrane</keyword>
<feature type="region of interest" description="Disordered" evidence="1">
    <location>
        <begin position="220"/>
        <end position="241"/>
    </location>
</feature>
<dbReference type="AlphaFoldDB" id="A0A8H4V9S6"/>